<dbReference type="PANTHER" id="PTHR19338:SF66">
    <property type="entry name" value="NB-ARC DOMAIN-CONTAINING PROTEIN"/>
    <property type="match status" value="1"/>
</dbReference>
<keyword evidence="7" id="KW-1185">Reference proteome</keyword>
<dbReference type="Gramene" id="OMO79389">
    <property type="protein sequence ID" value="OMO79389"/>
    <property type="gene ID" value="CCACVL1_13705"/>
</dbReference>
<dbReference type="Gene3D" id="1.20.5.4130">
    <property type="match status" value="1"/>
</dbReference>
<dbReference type="CDD" id="cd14798">
    <property type="entry name" value="RX-CC_like"/>
    <property type="match status" value="1"/>
</dbReference>
<sequence>MASTSVLCVTERISELLSEGADVYFKGVKEQVDGVVGALRATQSFLRHVETSSKRDEGDDVNGWDAYNKIRDLAHDAEDVIDTFLLKTRFGLGIKTRIIQQTRSEIDKLITEITRSAPKVVELGKSETDHDGELGLGASNSAYYDKNRKDYIHVLEDRFVGFENVREMVSVLVDDDHRRQVVSIVGMGGLGKTTLAKMVYRHEQVRNHFKGRAWVFVSQRWHTRKIWEQILDSLGYDDESESGGKQTEQELAEKLYNFLKDNKFLIVLDDIWTVEAWERIAVAFPNPEESKTKILLTTRNKAAAHALDPAGYTWELAFLNPEESWTVFENTAFPTGEIPGNSLLHPLMFLEGKTMP</sequence>
<feature type="domain" description="NB-ARC" evidence="4">
    <location>
        <begin position="165"/>
        <end position="334"/>
    </location>
</feature>
<dbReference type="Gene3D" id="3.40.50.300">
    <property type="entry name" value="P-loop containing nucleotide triphosphate hydrolases"/>
    <property type="match status" value="1"/>
</dbReference>
<dbReference type="PRINTS" id="PR00364">
    <property type="entry name" value="DISEASERSIST"/>
</dbReference>
<evidence type="ECO:0000313" key="6">
    <source>
        <dbReference type="EMBL" id="OMO79389.1"/>
    </source>
</evidence>
<name>A0A1R3I9Y7_COCAP</name>
<organism evidence="6 7">
    <name type="scientific">Corchorus capsularis</name>
    <name type="common">Jute</name>
    <dbReference type="NCBI Taxonomy" id="210143"/>
    <lineage>
        <taxon>Eukaryota</taxon>
        <taxon>Viridiplantae</taxon>
        <taxon>Streptophyta</taxon>
        <taxon>Embryophyta</taxon>
        <taxon>Tracheophyta</taxon>
        <taxon>Spermatophyta</taxon>
        <taxon>Magnoliopsida</taxon>
        <taxon>eudicotyledons</taxon>
        <taxon>Gunneridae</taxon>
        <taxon>Pentapetalae</taxon>
        <taxon>rosids</taxon>
        <taxon>malvids</taxon>
        <taxon>Malvales</taxon>
        <taxon>Malvaceae</taxon>
        <taxon>Grewioideae</taxon>
        <taxon>Apeibeae</taxon>
        <taxon>Corchorus</taxon>
    </lineage>
</organism>
<dbReference type="PANTHER" id="PTHR19338">
    <property type="entry name" value="TRANSLOCASE OF INNER MITOCHONDRIAL MEMBRANE 13 HOMOLOG"/>
    <property type="match status" value="1"/>
</dbReference>
<accession>A0A1R3I9Y7</accession>
<evidence type="ECO:0000259" key="4">
    <source>
        <dbReference type="Pfam" id="PF00931"/>
    </source>
</evidence>
<dbReference type="InterPro" id="IPR002182">
    <property type="entry name" value="NB-ARC"/>
</dbReference>
<dbReference type="InterPro" id="IPR038005">
    <property type="entry name" value="RX-like_CC"/>
</dbReference>
<dbReference type="OMA" id="WISNIRD"/>
<dbReference type="FunFam" id="3.40.50.300:FF:001091">
    <property type="entry name" value="Probable disease resistance protein At1g61300"/>
    <property type="match status" value="1"/>
</dbReference>
<dbReference type="Pfam" id="PF00931">
    <property type="entry name" value="NB-ARC"/>
    <property type="match status" value="1"/>
</dbReference>
<evidence type="ECO:0000256" key="2">
    <source>
        <dbReference type="ARBA" id="ARBA00022741"/>
    </source>
</evidence>
<evidence type="ECO:0000256" key="1">
    <source>
        <dbReference type="ARBA" id="ARBA00022737"/>
    </source>
</evidence>
<feature type="domain" description="Disease resistance N-terminal" evidence="5">
    <location>
        <begin position="9"/>
        <end position="88"/>
    </location>
</feature>
<dbReference type="OrthoDB" id="3027644at2759"/>
<evidence type="ECO:0000259" key="5">
    <source>
        <dbReference type="Pfam" id="PF18052"/>
    </source>
</evidence>
<dbReference type="Pfam" id="PF18052">
    <property type="entry name" value="Rx_N"/>
    <property type="match status" value="1"/>
</dbReference>
<keyword evidence="1" id="KW-0677">Repeat</keyword>
<dbReference type="InterPro" id="IPR027417">
    <property type="entry name" value="P-loop_NTPase"/>
</dbReference>
<dbReference type="GO" id="GO:0043531">
    <property type="term" value="F:ADP binding"/>
    <property type="evidence" value="ECO:0007669"/>
    <property type="project" value="InterPro"/>
</dbReference>
<proteinExistence type="predicted"/>
<dbReference type="EMBL" id="AWWV01010406">
    <property type="protein sequence ID" value="OMO79389.1"/>
    <property type="molecule type" value="Genomic_DNA"/>
</dbReference>
<keyword evidence="2" id="KW-0547">Nucleotide-binding</keyword>
<evidence type="ECO:0000313" key="7">
    <source>
        <dbReference type="Proteomes" id="UP000188268"/>
    </source>
</evidence>
<dbReference type="AlphaFoldDB" id="A0A1R3I9Y7"/>
<dbReference type="GO" id="GO:0006952">
    <property type="term" value="P:defense response"/>
    <property type="evidence" value="ECO:0007669"/>
    <property type="project" value="UniProtKB-KW"/>
</dbReference>
<reference evidence="6 7" key="1">
    <citation type="submission" date="2013-09" db="EMBL/GenBank/DDBJ databases">
        <title>Corchorus capsularis genome sequencing.</title>
        <authorList>
            <person name="Alam M."/>
            <person name="Haque M.S."/>
            <person name="Islam M.S."/>
            <person name="Emdad E.M."/>
            <person name="Islam M.M."/>
            <person name="Ahmed B."/>
            <person name="Halim A."/>
            <person name="Hossen Q.M.M."/>
            <person name="Hossain M.Z."/>
            <person name="Ahmed R."/>
            <person name="Khan M.M."/>
            <person name="Islam R."/>
            <person name="Rashid M.M."/>
            <person name="Khan S.A."/>
            <person name="Rahman M.S."/>
            <person name="Alam M."/>
        </authorList>
    </citation>
    <scope>NUCLEOTIDE SEQUENCE [LARGE SCALE GENOMIC DNA]</scope>
    <source>
        <strain evidence="7">cv. CVL-1</strain>
        <tissue evidence="6">Whole seedling</tissue>
    </source>
</reference>
<comment type="caution">
    <text evidence="6">The sequence shown here is derived from an EMBL/GenBank/DDBJ whole genome shotgun (WGS) entry which is preliminary data.</text>
</comment>
<gene>
    <name evidence="6" type="ORF">CCACVL1_13705</name>
</gene>
<dbReference type="Proteomes" id="UP000188268">
    <property type="component" value="Unassembled WGS sequence"/>
</dbReference>
<keyword evidence="3" id="KW-0611">Plant defense</keyword>
<evidence type="ECO:0000256" key="3">
    <source>
        <dbReference type="ARBA" id="ARBA00022821"/>
    </source>
</evidence>
<dbReference type="SUPFAM" id="SSF52540">
    <property type="entry name" value="P-loop containing nucleoside triphosphate hydrolases"/>
    <property type="match status" value="1"/>
</dbReference>
<protein>
    <submittedName>
        <fullName evidence="6">Disease resistance protein</fullName>
    </submittedName>
</protein>
<dbReference type="InterPro" id="IPR041118">
    <property type="entry name" value="Rx_N"/>
</dbReference>